<name>A0A397VM68_9GLOM</name>
<dbReference type="EMBL" id="QKWP01000286">
    <property type="protein sequence ID" value="RIB22921.1"/>
    <property type="molecule type" value="Genomic_DNA"/>
</dbReference>
<gene>
    <name evidence="1" type="ORF">C2G38_2172670</name>
</gene>
<proteinExistence type="predicted"/>
<organism evidence="1 2">
    <name type="scientific">Gigaspora rosea</name>
    <dbReference type="NCBI Taxonomy" id="44941"/>
    <lineage>
        <taxon>Eukaryota</taxon>
        <taxon>Fungi</taxon>
        <taxon>Fungi incertae sedis</taxon>
        <taxon>Mucoromycota</taxon>
        <taxon>Glomeromycotina</taxon>
        <taxon>Glomeromycetes</taxon>
        <taxon>Diversisporales</taxon>
        <taxon>Gigasporaceae</taxon>
        <taxon>Gigaspora</taxon>
    </lineage>
</organism>
<evidence type="ECO:0000313" key="2">
    <source>
        <dbReference type="Proteomes" id="UP000266673"/>
    </source>
</evidence>
<reference evidence="1 2" key="1">
    <citation type="submission" date="2018-06" db="EMBL/GenBank/DDBJ databases">
        <title>Comparative genomics reveals the genomic features of Rhizophagus irregularis, R. cerebriforme, R. diaphanum and Gigaspora rosea, and their symbiotic lifestyle signature.</title>
        <authorList>
            <person name="Morin E."/>
            <person name="San Clemente H."/>
            <person name="Chen E.C.H."/>
            <person name="De La Providencia I."/>
            <person name="Hainaut M."/>
            <person name="Kuo A."/>
            <person name="Kohler A."/>
            <person name="Murat C."/>
            <person name="Tang N."/>
            <person name="Roy S."/>
            <person name="Loubradou J."/>
            <person name="Henrissat B."/>
            <person name="Grigoriev I.V."/>
            <person name="Corradi N."/>
            <person name="Roux C."/>
            <person name="Martin F.M."/>
        </authorList>
    </citation>
    <scope>NUCLEOTIDE SEQUENCE [LARGE SCALE GENOMIC DNA]</scope>
    <source>
        <strain evidence="1 2">DAOM 194757</strain>
    </source>
</reference>
<sequence>MSGKFYTKLLIEDICFYCGQKDVKKLRNVLKEDSDYISSTKADRCKAIEKKLDNMCQEVDENVVKFNREGKD</sequence>
<comment type="caution">
    <text evidence="1">The sequence shown here is derived from an EMBL/GenBank/DDBJ whole genome shotgun (WGS) entry which is preliminary data.</text>
</comment>
<dbReference type="AlphaFoldDB" id="A0A397VM68"/>
<evidence type="ECO:0000313" key="1">
    <source>
        <dbReference type="EMBL" id="RIB22921.1"/>
    </source>
</evidence>
<accession>A0A397VM68</accession>
<dbReference type="Proteomes" id="UP000266673">
    <property type="component" value="Unassembled WGS sequence"/>
</dbReference>
<keyword evidence="2" id="KW-1185">Reference proteome</keyword>
<protein>
    <submittedName>
        <fullName evidence="1">Uncharacterized protein</fullName>
    </submittedName>
</protein>